<dbReference type="PIRSF" id="PIRSF009320">
    <property type="entry name" value="Nuc_binding_HP_1000"/>
    <property type="match status" value="1"/>
</dbReference>
<dbReference type="SUPFAM" id="SSF52540">
    <property type="entry name" value="P-loop containing nucleoside triphosphate hydrolases"/>
    <property type="match status" value="1"/>
</dbReference>
<dbReference type="InterPro" id="IPR027417">
    <property type="entry name" value="P-loop_NTPase"/>
</dbReference>
<dbReference type="Pfam" id="PF13614">
    <property type="entry name" value="AAA_31"/>
    <property type="match status" value="1"/>
</dbReference>
<dbReference type="KEGG" id="pmaw:MACH26_39060"/>
<dbReference type="PANTHER" id="PTHR13696">
    <property type="entry name" value="P-LOOP CONTAINING NUCLEOSIDE TRIPHOSPHATE HYDROLASE"/>
    <property type="match status" value="1"/>
</dbReference>
<feature type="domain" description="AAA" evidence="1">
    <location>
        <begin position="4"/>
        <end position="169"/>
    </location>
</feature>
<dbReference type="EMBL" id="AP027272">
    <property type="protein sequence ID" value="BDX08385.1"/>
    <property type="molecule type" value="Genomic_DNA"/>
</dbReference>
<gene>
    <name evidence="2" type="ORF">MACH26_39060</name>
</gene>
<sequence>MQAMRVIACVNQKGGVGKTTICANLAYALSQRGQRVLAIDLDPQAQLGQYFGLFQNKRAGIDRVLAGKSELNDVIQTLSSSLCFIAAGPALQRLESTPMGKGRGLILKKALKRAPPEVDIILLDCPPSSGFLVVNALAMATELLTPVTPDFFGLSGMSTMMATMRNFERMIGKYQRHWVVVSRMQKERRLTTDAIDKLKRYFSNNLVPVYIEESNAVATSPSYGQPVQAWSPQSKASNEFAQLADTILEV</sequence>
<dbReference type="Proteomes" id="UP001333710">
    <property type="component" value="Chromosome"/>
</dbReference>
<dbReference type="InterPro" id="IPR025669">
    <property type="entry name" value="AAA_dom"/>
</dbReference>
<dbReference type="AlphaFoldDB" id="A0AA48I9F3"/>
<evidence type="ECO:0000313" key="2">
    <source>
        <dbReference type="EMBL" id="BDX08385.1"/>
    </source>
</evidence>
<protein>
    <submittedName>
        <fullName evidence="2">Cobyric acid synthase CobQ</fullName>
    </submittedName>
</protein>
<dbReference type="RefSeq" id="WP_338294457.1">
    <property type="nucleotide sequence ID" value="NZ_AP027272.1"/>
</dbReference>
<dbReference type="CDD" id="cd02042">
    <property type="entry name" value="ParAB_family"/>
    <property type="match status" value="1"/>
</dbReference>
<accession>A0AA48I9F3</accession>
<keyword evidence="3" id="KW-1185">Reference proteome</keyword>
<evidence type="ECO:0000259" key="1">
    <source>
        <dbReference type="Pfam" id="PF13614"/>
    </source>
</evidence>
<dbReference type="PANTHER" id="PTHR13696:SF99">
    <property type="entry name" value="COBYRINIC ACID AC-DIAMIDE SYNTHASE"/>
    <property type="match status" value="1"/>
</dbReference>
<reference evidence="2" key="1">
    <citation type="submission" date="2023-01" db="EMBL/GenBank/DDBJ databases">
        <title>Complete genome sequence of Planctobacterium marinum strain Dej080120_11.</title>
        <authorList>
            <person name="Ueki S."/>
            <person name="Maruyama F."/>
        </authorList>
    </citation>
    <scope>NUCLEOTIDE SEQUENCE</scope>
    <source>
        <strain evidence="2">Dej080120_11</strain>
    </source>
</reference>
<dbReference type="Gene3D" id="3.40.50.300">
    <property type="entry name" value="P-loop containing nucleotide triphosphate hydrolases"/>
    <property type="match status" value="1"/>
</dbReference>
<organism evidence="2 3">
    <name type="scientific">Planctobacterium marinum</name>
    <dbReference type="NCBI Taxonomy" id="1631968"/>
    <lineage>
        <taxon>Bacteria</taxon>
        <taxon>Pseudomonadati</taxon>
        <taxon>Pseudomonadota</taxon>
        <taxon>Gammaproteobacteria</taxon>
        <taxon>Alteromonadales</taxon>
        <taxon>Alteromonadaceae</taxon>
        <taxon>Planctobacterium</taxon>
    </lineage>
</organism>
<dbReference type="InterPro" id="IPR050678">
    <property type="entry name" value="DNA_Partitioning_ATPase"/>
</dbReference>
<name>A0AA48I9F3_9ALTE</name>
<proteinExistence type="predicted"/>
<evidence type="ECO:0000313" key="3">
    <source>
        <dbReference type="Proteomes" id="UP001333710"/>
    </source>
</evidence>